<protein>
    <recommendedName>
        <fullName evidence="12">Replication protein A subunit</fullName>
    </recommendedName>
</protein>
<proteinExistence type="inferred from homology"/>
<keyword evidence="11 12" id="KW-0539">Nucleus</keyword>
<dbReference type="Pfam" id="PF16900">
    <property type="entry name" value="REPA_OB_2"/>
    <property type="match status" value="1"/>
</dbReference>
<dbReference type="Pfam" id="PF04057">
    <property type="entry name" value="Rep-A_N"/>
    <property type="match status" value="1"/>
</dbReference>
<evidence type="ECO:0000259" key="15">
    <source>
        <dbReference type="Pfam" id="PF16900"/>
    </source>
</evidence>
<keyword evidence="8 12" id="KW-0238">DNA-binding</keyword>
<dbReference type="InterPro" id="IPR004591">
    <property type="entry name" value="Rfa1"/>
</dbReference>
<dbReference type="SUPFAM" id="SSF50249">
    <property type="entry name" value="Nucleic acid-binding proteins"/>
    <property type="match status" value="3"/>
</dbReference>
<dbReference type="CDD" id="cd04476">
    <property type="entry name" value="RPA1_DBD_C"/>
    <property type="match status" value="1"/>
</dbReference>
<dbReference type="InterPro" id="IPR007199">
    <property type="entry name" value="Rep_factor-A_N"/>
</dbReference>
<dbReference type="InterPro" id="IPR013955">
    <property type="entry name" value="Rep_factor-A_C"/>
</dbReference>
<dbReference type="FunFam" id="2.40.50.140:FF:000117">
    <property type="entry name" value="Replication protein A subunit"/>
    <property type="match status" value="1"/>
</dbReference>
<name>A0AAD1YSL1_9LAMI</name>
<dbReference type="FunFam" id="2.40.50.140:FF:000090">
    <property type="entry name" value="Replication protein A subunit"/>
    <property type="match status" value="1"/>
</dbReference>
<dbReference type="AlphaFoldDB" id="A0AAD1YSL1"/>
<keyword evidence="7 12" id="KW-0862">Zinc</keyword>
<dbReference type="Gene3D" id="4.10.60.10">
    <property type="entry name" value="Zinc finger, CCHC-type"/>
    <property type="match status" value="1"/>
</dbReference>
<evidence type="ECO:0000256" key="1">
    <source>
        <dbReference type="ARBA" id="ARBA00004123"/>
    </source>
</evidence>
<evidence type="ECO:0000313" key="16">
    <source>
        <dbReference type="EMBL" id="CAI9755511.1"/>
    </source>
</evidence>
<keyword evidence="3 12" id="KW-0235">DNA replication</keyword>
<evidence type="ECO:0000256" key="5">
    <source>
        <dbReference type="ARBA" id="ARBA00022763"/>
    </source>
</evidence>
<evidence type="ECO:0000259" key="14">
    <source>
        <dbReference type="Pfam" id="PF08646"/>
    </source>
</evidence>
<dbReference type="InterPro" id="IPR031657">
    <property type="entry name" value="REPA_OB_2"/>
</dbReference>
<dbReference type="Gene3D" id="2.40.50.140">
    <property type="entry name" value="Nucleic acid-binding proteins"/>
    <property type="match status" value="3"/>
</dbReference>
<dbReference type="FunFam" id="2.40.50.140:FF:000064">
    <property type="entry name" value="Replication protein A subunit"/>
    <property type="match status" value="1"/>
</dbReference>
<comment type="function">
    <text evidence="12">Component of the replication protein A complex (RPA) required for DNA recombination, repair and replication. The activity of RPA is mediated by single-stranded DNA binding and protein interactions. Probably involved in repair of double-strand DNA breaks (DSBs) induced by genotoxic stresses.</text>
</comment>
<dbReference type="PANTHER" id="PTHR23273">
    <property type="entry name" value="REPLICATION FACTOR A 1, RFA1"/>
    <property type="match status" value="1"/>
</dbReference>
<evidence type="ECO:0000259" key="13">
    <source>
        <dbReference type="Pfam" id="PF04057"/>
    </source>
</evidence>
<dbReference type="GO" id="GO:0006260">
    <property type="term" value="P:DNA replication"/>
    <property type="evidence" value="ECO:0007669"/>
    <property type="project" value="UniProtKB-KW"/>
</dbReference>
<dbReference type="GO" id="GO:0007004">
    <property type="term" value="P:telomere maintenance via telomerase"/>
    <property type="evidence" value="ECO:0007669"/>
    <property type="project" value="TreeGrafter"/>
</dbReference>
<dbReference type="InterPro" id="IPR012340">
    <property type="entry name" value="NA-bd_OB-fold"/>
</dbReference>
<reference evidence="16" key="1">
    <citation type="submission" date="2023-05" db="EMBL/GenBank/DDBJ databases">
        <authorList>
            <person name="Huff M."/>
        </authorList>
    </citation>
    <scope>NUCLEOTIDE SEQUENCE</scope>
</reference>
<keyword evidence="4 12" id="KW-0479">Metal-binding</keyword>
<organism evidence="16 17">
    <name type="scientific">Fraxinus pennsylvanica</name>
    <dbReference type="NCBI Taxonomy" id="56036"/>
    <lineage>
        <taxon>Eukaryota</taxon>
        <taxon>Viridiplantae</taxon>
        <taxon>Streptophyta</taxon>
        <taxon>Embryophyta</taxon>
        <taxon>Tracheophyta</taxon>
        <taxon>Spermatophyta</taxon>
        <taxon>Magnoliopsida</taxon>
        <taxon>eudicotyledons</taxon>
        <taxon>Gunneridae</taxon>
        <taxon>Pentapetalae</taxon>
        <taxon>asterids</taxon>
        <taxon>lamiids</taxon>
        <taxon>Lamiales</taxon>
        <taxon>Oleaceae</taxon>
        <taxon>Oleeae</taxon>
        <taxon>Fraxinus</taxon>
    </lineage>
</organism>
<dbReference type="PANTHER" id="PTHR23273:SF4">
    <property type="entry name" value="REPLICATION PROTEIN A OB DOMAIN-CONTAINING PROTEIN"/>
    <property type="match status" value="1"/>
</dbReference>
<dbReference type="GO" id="GO:0043047">
    <property type="term" value="F:single-stranded telomeric DNA binding"/>
    <property type="evidence" value="ECO:0007669"/>
    <property type="project" value="TreeGrafter"/>
</dbReference>
<sequence length="632" mass="70763">MVNLTEGAISMLFTGDALETDVILQVAEITLVKTQNQNSNNERYRIWLSDGMFSQQGMLNRQLNDLVRSEKIQKGSIVQLNNFVLDEIKNSWIILIIDLDVLVEKCERIGEPMLFKTEGNIYSMTRTLLPVQTASISPHSDAAGSVMGGSWPNVTSGVHVRSAGMVAKRGSIAQKEGPPGIIPAAALKPVEKAFNQQFHFCTLSDLEGTENNSIVDVIGVVSSISPSSPATTKVGTEIQKRTLQLNDMSGRSVELTLWDKFCNVEGQKLQFFCDSRKYPVLAVKSCRVKDFFGKVVSTTPDSQLFIDPDFPEAHNLKAWFDNEGKNANSISISRFPNMVRPEVLKTISQIKDESLGTSEKPDWVTVCATLVFIKVDNFCYTACPICNKKVTDNGDGKWRCDRCNQYVDECEYRYILRMQIQDHTGLMWITAFQESGEEILGRSAKDLYYLKYEEQDDEKFSEVMRNILFTKYLFTLKVKEDTYNYKKGVECTLEKAEVHFQTETKDDLDSIAKFKMEDSGSLHLESREYVAPTMNRSQNTANMDRESGVSIQPGSYNNQYIGSRLPMTGSTSMHTSCKSCGGAGHGPENCPSSIIVNGHYRGSFGYGASPWVTGSGENLKCFKCHLFGHWAR</sequence>
<dbReference type="GO" id="GO:0051321">
    <property type="term" value="P:meiotic cell cycle"/>
    <property type="evidence" value="ECO:0007669"/>
    <property type="project" value="TreeGrafter"/>
</dbReference>
<keyword evidence="6 12" id="KW-0863">Zinc-finger</keyword>
<dbReference type="EMBL" id="OU503037">
    <property type="protein sequence ID" value="CAI9755511.1"/>
    <property type="molecule type" value="Genomic_DNA"/>
</dbReference>
<evidence type="ECO:0000256" key="4">
    <source>
        <dbReference type="ARBA" id="ARBA00022723"/>
    </source>
</evidence>
<dbReference type="Pfam" id="PF08646">
    <property type="entry name" value="Rep_fac-A_C"/>
    <property type="match status" value="1"/>
</dbReference>
<evidence type="ECO:0000256" key="2">
    <source>
        <dbReference type="ARBA" id="ARBA00005690"/>
    </source>
</evidence>
<evidence type="ECO:0000256" key="8">
    <source>
        <dbReference type="ARBA" id="ARBA00023125"/>
    </source>
</evidence>
<dbReference type="GO" id="GO:0005662">
    <property type="term" value="C:DNA replication factor A complex"/>
    <property type="evidence" value="ECO:0007669"/>
    <property type="project" value="TreeGrafter"/>
</dbReference>
<gene>
    <name evidence="16" type="ORF">FPE_LOCUS2942</name>
</gene>
<dbReference type="CDD" id="cd04475">
    <property type="entry name" value="RPA1_DBD_B"/>
    <property type="match status" value="1"/>
</dbReference>
<keyword evidence="10" id="KW-0234">DNA repair</keyword>
<evidence type="ECO:0000313" key="17">
    <source>
        <dbReference type="Proteomes" id="UP000834106"/>
    </source>
</evidence>
<keyword evidence="5" id="KW-0227">DNA damage</keyword>
<keyword evidence="9" id="KW-0233">DNA recombination</keyword>
<comment type="subunit">
    <text evidence="12">Heterotrimer of RPA1, RPA2 and RPA3 (canonical replication protein A complex).</text>
</comment>
<feature type="domain" description="Replication protein A OB" evidence="15">
    <location>
        <begin position="203"/>
        <end position="307"/>
    </location>
</feature>
<dbReference type="CDD" id="cd04477">
    <property type="entry name" value="RPA1N"/>
    <property type="match status" value="1"/>
</dbReference>
<accession>A0AAD1YSL1</accession>
<feature type="domain" description="Replication factor A C-terminal" evidence="14">
    <location>
        <begin position="363"/>
        <end position="502"/>
    </location>
</feature>
<evidence type="ECO:0000256" key="10">
    <source>
        <dbReference type="ARBA" id="ARBA00023204"/>
    </source>
</evidence>
<evidence type="ECO:0000256" key="12">
    <source>
        <dbReference type="RuleBase" id="RU364130"/>
    </source>
</evidence>
<dbReference type="GO" id="GO:0003684">
    <property type="term" value="F:damaged DNA binding"/>
    <property type="evidence" value="ECO:0007669"/>
    <property type="project" value="TreeGrafter"/>
</dbReference>
<keyword evidence="17" id="KW-1185">Reference proteome</keyword>
<dbReference type="NCBIfam" id="TIGR00617">
    <property type="entry name" value="rpa1"/>
    <property type="match status" value="1"/>
</dbReference>
<evidence type="ECO:0000256" key="7">
    <source>
        <dbReference type="ARBA" id="ARBA00022833"/>
    </source>
</evidence>
<comment type="similarity">
    <text evidence="2 12">Belongs to the replication factor A protein 1 family.</text>
</comment>
<dbReference type="GO" id="GO:0008270">
    <property type="term" value="F:zinc ion binding"/>
    <property type="evidence" value="ECO:0007669"/>
    <property type="project" value="UniProtKB-KW"/>
</dbReference>
<dbReference type="Proteomes" id="UP000834106">
    <property type="component" value="Chromosome 2"/>
</dbReference>
<dbReference type="GO" id="GO:0006289">
    <property type="term" value="P:nucleotide-excision repair"/>
    <property type="evidence" value="ECO:0007669"/>
    <property type="project" value="TreeGrafter"/>
</dbReference>
<evidence type="ECO:0000256" key="11">
    <source>
        <dbReference type="ARBA" id="ARBA00023242"/>
    </source>
</evidence>
<evidence type="ECO:0000256" key="6">
    <source>
        <dbReference type="ARBA" id="ARBA00022771"/>
    </source>
</evidence>
<dbReference type="InterPro" id="IPR047192">
    <property type="entry name" value="Euk_RPA1_DBD_C"/>
</dbReference>
<feature type="domain" description="Replication factor-A protein 1 N-terminal" evidence="13">
    <location>
        <begin position="4"/>
        <end position="103"/>
    </location>
</feature>
<dbReference type="GO" id="GO:0000724">
    <property type="term" value="P:double-strand break repair via homologous recombination"/>
    <property type="evidence" value="ECO:0007669"/>
    <property type="project" value="TreeGrafter"/>
</dbReference>
<evidence type="ECO:0000256" key="3">
    <source>
        <dbReference type="ARBA" id="ARBA00022705"/>
    </source>
</evidence>
<comment type="subcellular location">
    <subcellularLocation>
        <location evidence="1 12">Nucleus</location>
    </subcellularLocation>
</comment>
<evidence type="ECO:0000256" key="9">
    <source>
        <dbReference type="ARBA" id="ARBA00023172"/>
    </source>
</evidence>